<dbReference type="EMBL" id="JADXDR010000271">
    <property type="protein sequence ID" value="KAI7835400.1"/>
    <property type="molecule type" value="Genomic_DNA"/>
</dbReference>
<proteinExistence type="predicted"/>
<comment type="caution">
    <text evidence="2">The sequence shown here is derived from an EMBL/GenBank/DDBJ whole genome shotgun (WGS) entry which is preliminary data.</text>
</comment>
<keyword evidence="3" id="KW-1185">Reference proteome</keyword>
<dbReference type="AlphaFoldDB" id="A0AAD5H099"/>
<dbReference type="Pfam" id="PF24429">
    <property type="entry name" value="CSLinker"/>
    <property type="match status" value="2"/>
</dbReference>
<feature type="compositionally biased region" description="Low complexity" evidence="1">
    <location>
        <begin position="43"/>
        <end position="52"/>
    </location>
</feature>
<reference evidence="2" key="1">
    <citation type="submission" date="2020-11" db="EMBL/GenBank/DDBJ databases">
        <title>Chlorella ohadii genome sequencing and assembly.</title>
        <authorList>
            <person name="Murik O."/>
            <person name="Treves H."/>
            <person name="Kedem I."/>
            <person name="Shotland Y."/>
            <person name="Kaplan A."/>
        </authorList>
    </citation>
    <scope>NUCLEOTIDE SEQUENCE</scope>
    <source>
        <strain evidence="2">1</strain>
    </source>
</reference>
<feature type="compositionally biased region" description="Low complexity" evidence="1">
    <location>
        <begin position="1"/>
        <end position="31"/>
    </location>
</feature>
<evidence type="ECO:0000313" key="2">
    <source>
        <dbReference type="EMBL" id="KAI7835400.1"/>
    </source>
</evidence>
<evidence type="ECO:0000256" key="1">
    <source>
        <dbReference type="SAM" id="MobiDB-lite"/>
    </source>
</evidence>
<organism evidence="2 3">
    <name type="scientific">Chlorella ohadii</name>
    <dbReference type="NCBI Taxonomy" id="2649997"/>
    <lineage>
        <taxon>Eukaryota</taxon>
        <taxon>Viridiplantae</taxon>
        <taxon>Chlorophyta</taxon>
        <taxon>core chlorophytes</taxon>
        <taxon>Trebouxiophyceae</taxon>
        <taxon>Chlorellales</taxon>
        <taxon>Chlorellaceae</taxon>
        <taxon>Chlorella clade</taxon>
        <taxon>Chlorella</taxon>
    </lineage>
</organism>
<sequence length="153" mass="15637">MPAGAAAPVTPAGYNASLAQPPAAAADGLSAEQAAFVQRKAAEQASAAGDAANPVPYSQRKPIAQPGLVGSLAKQQPSVAPANPSPRPSFRPSSRQPTSSPAAAKWDHATRVMPAGSPPPVTPARYMHVTPEEAALLSKEQAEFLERKRAGGK</sequence>
<gene>
    <name evidence="2" type="ORF">COHA_010696</name>
</gene>
<protein>
    <submittedName>
        <fullName evidence="2">Uncharacterized protein</fullName>
    </submittedName>
</protein>
<accession>A0AAD5H099</accession>
<feature type="compositionally biased region" description="Low complexity" evidence="1">
    <location>
        <begin position="90"/>
        <end position="104"/>
    </location>
</feature>
<evidence type="ECO:0000313" key="3">
    <source>
        <dbReference type="Proteomes" id="UP001205105"/>
    </source>
</evidence>
<dbReference type="Proteomes" id="UP001205105">
    <property type="component" value="Unassembled WGS sequence"/>
</dbReference>
<name>A0AAD5H099_9CHLO</name>
<feature type="region of interest" description="Disordered" evidence="1">
    <location>
        <begin position="1"/>
        <end position="127"/>
    </location>
</feature>
<dbReference type="InterPro" id="IPR056407">
    <property type="entry name" value="CSLinker"/>
</dbReference>